<evidence type="ECO:0000256" key="4">
    <source>
        <dbReference type="ARBA" id="ARBA00022989"/>
    </source>
</evidence>
<sequence>MTTDLHTSPASAPPPEADRVNLLDFAKRHWSTIAPIATLLLLIIAFSLVDSRFLRHENFLNILRQSSVLLILATASTVVILMGSIDLSVGSILTFTAFSGALMVQYTGISALLVLLPLIGMLCGLFNGLVIAYGRLPSFLVTLGTLYAFNGLASYMAGGAPVPLTDGGFVNLFTGTFLGLPVIALWAILVLVVAIIVARSTRLGRYLYALGGNEKTSRLSGVPVRRYKVYAFMISGFLVGIAGLLQLVRAKSASPDMGEPFLLPAIAAVVMGGTPLSGGIGGPLRTVTGVLIIAILGNGMVIAAVDPFLQNVVQGLVVIAAVALTMDRRKMTLVK</sequence>
<name>A0A378TEW5_9MYCO</name>
<organism evidence="7 8">
    <name type="scientific">Mycolicibacterium tokaiense</name>
    <dbReference type="NCBI Taxonomy" id="39695"/>
    <lineage>
        <taxon>Bacteria</taxon>
        <taxon>Bacillati</taxon>
        <taxon>Actinomycetota</taxon>
        <taxon>Actinomycetes</taxon>
        <taxon>Mycobacteriales</taxon>
        <taxon>Mycobacteriaceae</taxon>
        <taxon>Mycolicibacterium</taxon>
    </lineage>
</organism>
<feature type="transmembrane region" description="Helical" evidence="6">
    <location>
        <begin position="109"/>
        <end position="132"/>
    </location>
</feature>
<feature type="transmembrane region" description="Helical" evidence="6">
    <location>
        <begin position="69"/>
        <end position="97"/>
    </location>
</feature>
<dbReference type="GO" id="GO:0016787">
    <property type="term" value="F:hydrolase activity"/>
    <property type="evidence" value="ECO:0007669"/>
    <property type="project" value="UniProtKB-KW"/>
</dbReference>
<dbReference type="OrthoDB" id="6844941at2"/>
<evidence type="ECO:0000313" key="8">
    <source>
        <dbReference type="Proteomes" id="UP000254978"/>
    </source>
</evidence>
<reference evidence="7 8" key="1">
    <citation type="submission" date="2018-06" db="EMBL/GenBank/DDBJ databases">
        <authorList>
            <consortium name="Pathogen Informatics"/>
            <person name="Doyle S."/>
        </authorList>
    </citation>
    <scope>NUCLEOTIDE SEQUENCE [LARGE SCALE GENOMIC DNA]</scope>
    <source>
        <strain evidence="7 8">NCTC10821</strain>
    </source>
</reference>
<dbReference type="CDD" id="cd06579">
    <property type="entry name" value="TM_PBP1_transp_AraH_like"/>
    <property type="match status" value="1"/>
</dbReference>
<evidence type="ECO:0000256" key="2">
    <source>
        <dbReference type="ARBA" id="ARBA00022475"/>
    </source>
</evidence>
<dbReference type="Proteomes" id="UP000254978">
    <property type="component" value="Unassembled WGS sequence"/>
</dbReference>
<keyword evidence="3 6" id="KW-0812">Transmembrane</keyword>
<protein>
    <submittedName>
        <fullName evidence="7">Ribose ABC transporter permease</fullName>
        <ecNumber evidence="7">3.6.3.17</ecNumber>
    </submittedName>
</protein>
<feature type="transmembrane region" description="Helical" evidence="6">
    <location>
        <begin position="177"/>
        <end position="198"/>
    </location>
</feature>
<keyword evidence="7" id="KW-0378">Hydrolase</keyword>
<feature type="transmembrane region" description="Helical" evidence="6">
    <location>
        <begin position="287"/>
        <end position="305"/>
    </location>
</feature>
<evidence type="ECO:0000256" key="6">
    <source>
        <dbReference type="SAM" id="Phobius"/>
    </source>
</evidence>
<feature type="transmembrane region" description="Helical" evidence="6">
    <location>
        <begin position="261"/>
        <end position="280"/>
    </location>
</feature>
<evidence type="ECO:0000256" key="1">
    <source>
        <dbReference type="ARBA" id="ARBA00004651"/>
    </source>
</evidence>
<proteinExistence type="predicted"/>
<dbReference type="GO" id="GO:0022857">
    <property type="term" value="F:transmembrane transporter activity"/>
    <property type="evidence" value="ECO:0007669"/>
    <property type="project" value="InterPro"/>
</dbReference>
<keyword evidence="5 6" id="KW-0472">Membrane</keyword>
<dbReference type="Pfam" id="PF02653">
    <property type="entry name" value="BPD_transp_2"/>
    <property type="match status" value="1"/>
</dbReference>
<dbReference type="EC" id="3.6.3.17" evidence="7"/>
<dbReference type="GO" id="GO:0005886">
    <property type="term" value="C:plasma membrane"/>
    <property type="evidence" value="ECO:0007669"/>
    <property type="project" value="UniProtKB-SubCell"/>
</dbReference>
<dbReference type="AlphaFoldDB" id="A0A378TEW5"/>
<comment type="subcellular location">
    <subcellularLocation>
        <location evidence="1">Cell membrane</location>
        <topology evidence="1">Multi-pass membrane protein</topology>
    </subcellularLocation>
</comment>
<feature type="transmembrane region" description="Helical" evidence="6">
    <location>
        <begin position="311"/>
        <end position="327"/>
    </location>
</feature>
<dbReference type="InterPro" id="IPR001851">
    <property type="entry name" value="ABC_transp_permease"/>
</dbReference>
<keyword evidence="4 6" id="KW-1133">Transmembrane helix</keyword>
<dbReference type="EMBL" id="UGQT01000001">
    <property type="protein sequence ID" value="STZ58727.1"/>
    <property type="molecule type" value="Genomic_DNA"/>
</dbReference>
<keyword evidence="8" id="KW-1185">Reference proteome</keyword>
<evidence type="ECO:0000256" key="5">
    <source>
        <dbReference type="ARBA" id="ARBA00023136"/>
    </source>
</evidence>
<dbReference type="PANTHER" id="PTHR32196:SF72">
    <property type="entry name" value="RIBOSE IMPORT PERMEASE PROTEIN RBSC"/>
    <property type="match status" value="1"/>
</dbReference>
<feature type="transmembrane region" description="Helical" evidence="6">
    <location>
        <begin position="30"/>
        <end position="49"/>
    </location>
</feature>
<keyword evidence="2" id="KW-1003">Cell membrane</keyword>
<dbReference type="PANTHER" id="PTHR32196">
    <property type="entry name" value="ABC TRANSPORTER PERMEASE PROTEIN YPHD-RELATED-RELATED"/>
    <property type="match status" value="1"/>
</dbReference>
<evidence type="ECO:0000313" key="7">
    <source>
        <dbReference type="EMBL" id="STZ58727.1"/>
    </source>
</evidence>
<gene>
    <name evidence="7" type="primary">rbsC_1</name>
    <name evidence="7" type="ORF">NCTC10821_02242</name>
</gene>
<feature type="transmembrane region" description="Helical" evidence="6">
    <location>
        <begin position="139"/>
        <end position="157"/>
    </location>
</feature>
<evidence type="ECO:0000256" key="3">
    <source>
        <dbReference type="ARBA" id="ARBA00022692"/>
    </source>
</evidence>
<feature type="transmembrane region" description="Helical" evidence="6">
    <location>
        <begin position="229"/>
        <end position="249"/>
    </location>
</feature>
<accession>A0A378TEW5</accession>
<dbReference type="RefSeq" id="WP_115278454.1">
    <property type="nucleotide sequence ID" value="NZ_AP022600.1"/>
</dbReference>